<reference evidence="1" key="2">
    <citation type="submission" date="2011-04" db="EMBL/GenBank/DDBJ databases">
        <authorList>
            <person name="MacFarlane S.A."/>
        </authorList>
    </citation>
    <scope>NUCLEOTIDE SEQUENCE</scope>
    <source>
        <strain evidence="1">SYM</strain>
    </source>
</reference>
<organismHost>
    <name type="scientific">Narcissus pseudonarcissus</name>
    <name type="common">Daffodil</name>
    <dbReference type="NCBI Taxonomy" id="39639"/>
</organismHost>
<protein>
    <submittedName>
        <fullName evidence="1">Uncharacterized protein</fullName>
    </submittedName>
</protein>
<accession>G0LXX3</accession>
<organism evidence="1">
    <name type="scientific">Tobacco rattle virus (strain SYM)</name>
    <dbReference type="NCBI Taxonomy" id="12298"/>
    <lineage>
        <taxon>Viruses</taxon>
        <taxon>Riboviria</taxon>
        <taxon>Orthornavirae</taxon>
        <taxon>Kitrinoviricota</taxon>
        <taxon>Alsuviricetes</taxon>
        <taxon>Martellivirales</taxon>
        <taxon>Virgaviridae</taxon>
        <taxon>Tobravirus</taxon>
        <taxon>Tobravirus tabaci</taxon>
        <taxon>Tobacco rattle virus</taxon>
    </lineage>
</organism>
<name>G0LXX3_TRVSY</name>
<organismHost>
    <name type="scientific">Capsicum annuum</name>
    <name type="common">Capsicum pepper</name>
    <dbReference type="NCBI Taxonomy" id="4072"/>
</organismHost>
<organismHost>
    <name type="scientific">Hyacinthus</name>
    <dbReference type="NCBI Taxonomy" id="82024"/>
</organismHost>
<organismHost>
    <name type="scientific">Spinacia oleracea</name>
    <name type="common">Spinach</name>
    <dbReference type="NCBI Taxonomy" id="3562"/>
</organismHost>
<organismHost>
    <name type="scientific">Viola arvensis</name>
    <name type="common">European field pansy</name>
    <name type="synonym">Field violet</name>
    <dbReference type="NCBI Taxonomy" id="97415"/>
</organismHost>
<organismHost>
    <name type="scientific">Solanum tuberosum</name>
    <name type="common">Potato</name>
    <dbReference type="NCBI Taxonomy" id="4113"/>
</organismHost>
<reference evidence="1" key="1">
    <citation type="journal article" date="2011" name="Virus Res.">
        <title>RNA2 of TRV SYM breaks the rules for tobravirus genome structure.</title>
        <authorList>
            <person name="Ashfaq M."/>
            <person name="McGavin W."/>
            <person name="Macfarlane S.A."/>
        </authorList>
    </citation>
    <scope>NUCLEOTIDE SEQUENCE</scope>
    <source>
        <strain evidence="1">SYM</strain>
    </source>
</reference>
<organismHost>
    <name type="scientific">Beta vulgaris</name>
    <name type="common">Sugar beet</name>
    <dbReference type="NCBI Taxonomy" id="161934"/>
</organismHost>
<organismHost>
    <name type="scientific">Nicotiana tabacum</name>
    <name type="common">Common tobacco</name>
    <dbReference type="NCBI Taxonomy" id="4097"/>
</organismHost>
<dbReference type="EMBL" id="FR854197">
    <property type="protein sequence ID" value="CCA89313.1"/>
    <property type="molecule type" value="Genomic_RNA"/>
</dbReference>
<organismHost>
    <name type="scientific">Tulipa</name>
    <dbReference type="NCBI Taxonomy" id="13305"/>
</organismHost>
<sequence length="184" mass="20725">MLFGKDGSKTESSDTYEVTWDSAKFGGVVFSPVFGTSVIETVANKVKFKSNFLHSGNYTDTFLMFVAEHIVTVEHIAMYLDKRYDKRLLGYADEVFFGGAYTLSDVHFGNVSLQFQGDRIIVWNGGNCELELNDGEFMWIVGRTGSYLFGDWNWPSKIQHGKLGVKFTPRGSSFIDNGRVSAYF</sequence>
<proteinExistence type="predicted"/>
<organismHost>
    <name type="scientific">Stellaria media</name>
    <name type="common">Common chickweed</name>
    <name type="synonym">Alsine media</name>
    <dbReference type="NCBI Taxonomy" id="13274"/>
</organismHost>
<evidence type="ECO:0000313" key="1">
    <source>
        <dbReference type="EMBL" id="CCA89313.1"/>
    </source>
</evidence>